<gene>
    <name evidence="2" type="ORF">PITCH_A190060</name>
</gene>
<accession>A0A445MVE1</accession>
<proteinExistence type="predicted"/>
<sequence length="91" mass="9613">MSFFTMAGGGVLGKGIGIAPGTIVQVGYTINKSHYFIGEYHQVGEITIENIVGEDIHGTTNEYPSIKSTRTGATGKKTDIGRNKIPGVSRA</sequence>
<dbReference type="AlphaFoldDB" id="A0A445MVE1"/>
<feature type="region of interest" description="Disordered" evidence="1">
    <location>
        <begin position="62"/>
        <end position="91"/>
    </location>
</feature>
<dbReference type="EMBL" id="OJIN01000101">
    <property type="protein sequence ID" value="SPD73484.1"/>
    <property type="molecule type" value="Genomic_DNA"/>
</dbReference>
<evidence type="ECO:0000313" key="2">
    <source>
        <dbReference type="EMBL" id="SPD73484.1"/>
    </source>
</evidence>
<protein>
    <submittedName>
        <fullName evidence="2">Uncharacterized protein</fullName>
    </submittedName>
</protein>
<feature type="compositionally biased region" description="Polar residues" evidence="1">
    <location>
        <begin position="62"/>
        <end position="72"/>
    </location>
</feature>
<name>A0A445MVE1_9BACT</name>
<reference evidence="2" key="1">
    <citation type="submission" date="2018-01" db="EMBL/GenBank/DDBJ databases">
        <authorList>
            <person name="Regsiter A."/>
            <person name="William W."/>
        </authorList>
    </citation>
    <scope>NUCLEOTIDE SEQUENCE</scope>
    <source>
        <strain evidence="2">TRIP AH-1</strain>
    </source>
</reference>
<evidence type="ECO:0000256" key="1">
    <source>
        <dbReference type="SAM" id="MobiDB-lite"/>
    </source>
</evidence>
<organism evidence="2">
    <name type="scientific">uncultured Desulfobacterium sp</name>
    <dbReference type="NCBI Taxonomy" id="201089"/>
    <lineage>
        <taxon>Bacteria</taxon>
        <taxon>Pseudomonadati</taxon>
        <taxon>Thermodesulfobacteriota</taxon>
        <taxon>Desulfobacteria</taxon>
        <taxon>Desulfobacterales</taxon>
        <taxon>Desulfobacteriaceae</taxon>
        <taxon>Desulfobacterium</taxon>
        <taxon>environmental samples</taxon>
    </lineage>
</organism>